<dbReference type="PRINTS" id="PR00038">
    <property type="entry name" value="HTHLUXR"/>
</dbReference>
<dbReference type="AlphaFoldDB" id="A0A855MC38"/>
<dbReference type="Pfam" id="PF00196">
    <property type="entry name" value="GerE"/>
    <property type="match status" value="1"/>
</dbReference>
<dbReference type="SMART" id="SM00421">
    <property type="entry name" value="HTH_LUXR"/>
    <property type="match status" value="1"/>
</dbReference>
<evidence type="ECO:0000256" key="2">
    <source>
        <dbReference type="ARBA" id="ARBA00023012"/>
    </source>
</evidence>
<gene>
    <name evidence="7" type="ORF">F131LOC_03390</name>
</gene>
<evidence type="ECO:0000259" key="6">
    <source>
        <dbReference type="PROSITE" id="PS50110"/>
    </source>
</evidence>
<sequence>MTDISVKPIPFCLSAIAHLYIPPHYDVLMTLNSHGETMINVALVDDHIVVRSGFAQLLTLENDIQVVGQYASAAQAWPHLLKQPIDVAVIDIAMPDESGLSLLTRLRQQRPNFRAIILSIYDTTAFVQSALDAGAGGYLTKRCGPEELVQAVRVVSSGGLYLCADALHAIRHQQQPPKELLALTPREREIFSLLINGISVKSIAEQLELSHKTVHVHRANILSKLQCESTVELVHFALQHQLLAGK</sequence>
<dbReference type="EMBL" id="PDVW01000023">
    <property type="protein sequence ID" value="POY48826.1"/>
    <property type="molecule type" value="Genomic_DNA"/>
</dbReference>
<keyword evidence="1 4" id="KW-0597">Phosphoprotein</keyword>
<organism evidence="7">
    <name type="scientific">Pectobacterium versatile</name>
    <dbReference type="NCBI Taxonomy" id="2488639"/>
    <lineage>
        <taxon>Bacteria</taxon>
        <taxon>Pseudomonadati</taxon>
        <taxon>Pseudomonadota</taxon>
        <taxon>Gammaproteobacteria</taxon>
        <taxon>Enterobacterales</taxon>
        <taxon>Pectobacteriaceae</taxon>
        <taxon>Pectobacterium</taxon>
    </lineage>
</organism>
<dbReference type="SUPFAM" id="SSF46894">
    <property type="entry name" value="C-terminal effector domain of the bipartite response regulators"/>
    <property type="match status" value="1"/>
</dbReference>
<feature type="domain" description="Response regulatory" evidence="6">
    <location>
        <begin position="40"/>
        <end position="156"/>
    </location>
</feature>
<dbReference type="GO" id="GO:0006355">
    <property type="term" value="P:regulation of DNA-templated transcription"/>
    <property type="evidence" value="ECO:0007669"/>
    <property type="project" value="InterPro"/>
</dbReference>
<keyword evidence="2" id="KW-0902">Two-component regulatory system</keyword>
<dbReference type="CDD" id="cd06170">
    <property type="entry name" value="LuxR_C_like"/>
    <property type="match status" value="1"/>
</dbReference>
<dbReference type="CDD" id="cd17535">
    <property type="entry name" value="REC_NarL-like"/>
    <property type="match status" value="1"/>
</dbReference>
<proteinExistence type="predicted"/>
<dbReference type="InterPro" id="IPR011006">
    <property type="entry name" value="CheY-like_superfamily"/>
</dbReference>
<dbReference type="InterPro" id="IPR058245">
    <property type="entry name" value="NreC/VraR/RcsB-like_REC"/>
</dbReference>
<dbReference type="PROSITE" id="PS00622">
    <property type="entry name" value="HTH_LUXR_1"/>
    <property type="match status" value="1"/>
</dbReference>
<comment type="caution">
    <text evidence="7">The sequence shown here is derived from an EMBL/GenBank/DDBJ whole genome shotgun (WGS) entry which is preliminary data.</text>
</comment>
<evidence type="ECO:0000313" key="7">
    <source>
        <dbReference type="EMBL" id="POY48826.1"/>
    </source>
</evidence>
<feature type="modified residue" description="4-aspartylphosphate" evidence="4">
    <location>
        <position position="91"/>
    </location>
</feature>
<evidence type="ECO:0000256" key="4">
    <source>
        <dbReference type="PROSITE-ProRule" id="PRU00169"/>
    </source>
</evidence>
<dbReference type="PROSITE" id="PS50110">
    <property type="entry name" value="RESPONSE_REGULATORY"/>
    <property type="match status" value="1"/>
</dbReference>
<dbReference type="PANTHER" id="PTHR43214">
    <property type="entry name" value="TWO-COMPONENT RESPONSE REGULATOR"/>
    <property type="match status" value="1"/>
</dbReference>
<dbReference type="InterPro" id="IPR039420">
    <property type="entry name" value="WalR-like"/>
</dbReference>
<dbReference type="InterPro" id="IPR001789">
    <property type="entry name" value="Sig_transdc_resp-reg_receiver"/>
</dbReference>
<dbReference type="GO" id="GO:0000160">
    <property type="term" value="P:phosphorelay signal transduction system"/>
    <property type="evidence" value="ECO:0007669"/>
    <property type="project" value="InterPro"/>
</dbReference>
<dbReference type="InterPro" id="IPR016032">
    <property type="entry name" value="Sig_transdc_resp-reg_C-effctor"/>
</dbReference>
<evidence type="ECO:0000256" key="3">
    <source>
        <dbReference type="ARBA" id="ARBA00023125"/>
    </source>
</evidence>
<reference evidence="7" key="1">
    <citation type="submission" date="2017-12" db="EMBL/GenBank/DDBJ databases">
        <title>First report on the novel genomospecies/subspecies of Pectobacterium carotovorum in Russia.</title>
        <authorList>
            <person name="Shirshikov F.V."/>
            <person name="Miroshnikov K."/>
            <person name="Toshakov S.V."/>
            <person name="Kabanova A.P."/>
            <person name="Barannik A.P."/>
            <person name="Shneider M."/>
            <person name="Ignatov A.N."/>
            <person name="Miroshnikov K.A."/>
        </authorList>
    </citation>
    <scope>NUCLEOTIDE SEQUENCE [LARGE SCALE GENOMIC DNA]</scope>
    <source>
        <strain evidence="7">F131</strain>
    </source>
</reference>
<dbReference type="Pfam" id="PF00072">
    <property type="entry name" value="Response_reg"/>
    <property type="match status" value="1"/>
</dbReference>
<dbReference type="PANTHER" id="PTHR43214:SF43">
    <property type="entry name" value="TWO-COMPONENT RESPONSE REGULATOR"/>
    <property type="match status" value="1"/>
</dbReference>
<dbReference type="GO" id="GO:0003677">
    <property type="term" value="F:DNA binding"/>
    <property type="evidence" value="ECO:0007669"/>
    <property type="project" value="UniProtKB-KW"/>
</dbReference>
<accession>A0A855MC38</accession>
<dbReference type="SUPFAM" id="SSF52172">
    <property type="entry name" value="CheY-like"/>
    <property type="match status" value="1"/>
</dbReference>
<dbReference type="SMART" id="SM00448">
    <property type="entry name" value="REC"/>
    <property type="match status" value="1"/>
</dbReference>
<dbReference type="PROSITE" id="PS50043">
    <property type="entry name" value="HTH_LUXR_2"/>
    <property type="match status" value="1"/>
</dbReference>
<dbReference type="Gene3D" id="3.40.50.2300">
    <property type="match status" value="1"/>
</dbReference>
<evidence type="ECO:0000259" key="5">
    <source>
        <dbReference type="PROSITE" id="PS50043"/>
    </source>
</evidence>
<evidence type="ECO:0000256" key="1">
    <source>
        <dbReference type="ARBA" id="ARBA00022553"/>
    </source>
</evidence>
<name>A0A855MC38_9GAMM</name>
<keyword evidence="3 7" id="KW-0238">DNA-binding</keyword>
<dbReference type="InterPro" id="IPR000792">
    <property type="entry name" value="Tscrpt_reg_LuxR_C"/>
</dbReference>
<protein>
    <submittedName>
        <fullName evidence="7">DNA-binding response regulator</fullName>
    </submittedName>
</protein>
<feature type="domain" description="HTH luxR-type" evidence="5">
    <location>
        <begin position="176"/>
        <end position="241"/>
    </location>
</feature>